<evidence type="ECO:0000256" key="1">
    <source>
        <dbReference type="SAM" id="Phobius"/>
    </source>
</evidence>
<keyword evidence="1" id="KW-0812">Transmembrane</keyword>
<feature type="transmembrane region" description="Helical" evidence="1">
    <location>
        <begin position="12"/>
        <end position="36"/>
    </location>
</feature>
<organism evidence="2">
    <name type="scientific">Blattisocius tarsalis</name>
    <dbReference type="NCBI Taxonomy" id="1609195"/>
    <lineage>
        <taxon>Eukaryota</taxon>
        <taxon>Metazoa</taxon>
        <taxon>Ecdysozoa</taxon>
        <taxon>Arthropoda</taxon>
        <taxon>Chelicerata</taxon>
        <taxon>Arachnida</taxon>
        <taxon>Acari</taxon>
        <taxon>Parasitiformes</taxon>
        <taxon>Mesostigmata</taxon>
        <taxon>Gamasina</taxon>
        <taxon>Phytoseioidea</taxon>
        <taxon>Blattisociidae</taxon>
        <taxon>Blattisocius</taxon>
    </lineage>
</organism>
<name>A0A6B9WEW8_9ACAR</name>
<dbReference type="Gene3D" id="1.10.287.3510">
    <property type="match status" value="1"/>
</dbReference>
<sequence>MLILSTGMLSILILSTGMLSILISLEFLVMGLFFMLLVSYSSFGVMEIVGFMVFSVLEALMGLILLVVSVMITGEDMVWMQDGF</sequence>
<keyword evidence="1" id="KW-1133">Transmembrane helix</keyword>
<reference evidence="2" key="1">
    <citation type="journal article" date="2019" name="Zool. Scr.">
        <title>Mitochondrial genome reorganization characterizes various lineages of mesostigmatid mites (Acari: Parasitiformes).</title>
        <authorList>
            <person name="Li W.-N."/>
            <person name="Shao R."/>
            <person name="Zhang Q."/>
            <person name="Deng W."/>
            <person name="Xue X.-F."/>
        </authorList>
    </citation>
    <scope>NUCLEOTIDE SEQUENCE</scope>
</reference>
<accession>A0A6B9WEW8</accession>
<protein>
    <submittedName>
        <fullName evidence="2">NADH dehydrogenase subunit 4L</fullName>
    </submittedName>
</protein>
<geneLocation type="mitochondrion" evidence="2"/>
<proteinExistence type="predicted"/>
<evidence type="ECO:0000313" key="2">
    <source>
        <dbReference type="EMBL" id="QHQ98572.1"/>
    </source>
</evidence>
<keyword evidence="2" id="KW-0496">Mitochondrion</keyword>
<dbReference type="AlphaFoldDB" id="A0A6B9WEW8"/>
<feature type="transmembrane region" description="Helical" evidence="1">
    <location>
        <begin position="48"/>
        <end position="72"/>
    </location>
</feature>
<dbReference type="EMBL" id="MK270529">
    <property type="protein sequence ID" value="QHQ98572.1"/>
    <property type="molecule type" value="Genomic_DNA"/>
</dbReference>
<keyword evidence="1" id="KW-0472">Membrane</keyword>
<gene>
    <name evidence="2" type="primary">nad4L</name>
</gene>